<dbReference type="AlphaFoldDB" id="A0A0H3AYQ3"/>
<evidence type="ECO:0000313" key="1">
    <source>
        <dbReference type="EMBL" id="ACA67239.1"/>
    </source>
</evidence>
<dbReference type="PATRIC" id="fig|502800.11.peg.1566"/>
<accession>A0A0H3AYQ3</accession>
<organism evidence="1">
    <name type="scientific">Yersinia pseudotuberculosis serotype O:3 (strain YPIII)</name>
    <dbReference type="NCBI Taxonomy" id="502800"/>
    <lineage>
        <taxon>Bacteria</taxon>
        <taxon>Pseudomonadati</taxon>
        <taxon>Pseudomonadota</taxon>
        <taxon>Gammaproteobacteria</taxon>
        <taxon>Enterobacterales</taxon>
        <taxon>Yersiniaceae</taxon>
        <taxon>Yersinia</taxon>
    </lineage>
</organism>
<reference evidence="1" key="1">
    <citation type="submission" date="2008-02" db="EMBL/GenBank/DDBJ databases">
        <title>Complete sequence of Yersinia pseudotuberculosis YPIII.</title>
        <authorList>
            <consortium name="US DOE Joint Genome Institute"/>
            <person name="Challacombe J.F."/>
            <person name="Bruce D."/>
            <person name="Detter J.C."/>
            <person name="Green L."/>
            <person name="Land M."/>
            <person name="Munk C."/>
            <person name="Lindler L.E."/>
            <person name="Nikolich M.P."/>
            <person name="Brettin T."/>
        </authorList>
    </citation>
    <scope>NUCLEOTIDE SEQUENCE</scope>
    <source>
        <strain evidence="1">YPIII</strain>
    </source>
</reference>
<name>A0A0H3AYQ3_YERPY</name>
<proteinExistence type="predicted"/>
<dbReference type="EMBL" id="CP000950">
    <property type="protein sequence ID" value="ACA67239.1"/>
    <property type="molecule type" value="Genomic_DNA"/>
</dbReference>
<dbReference type="Pfam" id="PF06891">
    <property type="entry name" value="P2_Phage_GpR"/>
    <property type="match status" value="1"/>
</dbReference>
<dbReference type="InterPro" id="IPR009678">
    <property type="entry name" value="Phage_tail_completion_R"/>
</dbReference>
<dbReference type="KEGG" id="ypy:YPK_0938"/>
<dbReference type="RefSeq" id="WP_012303714.1">
    <property type="nucleotide sequence ID" value="NZ_CP009792.1"/>
</dbReference>
<gene>
    <name evidence="1" type="ordered locus">YPK_0938</name>
</gene>
<sequence>MTQLDELHAFVRQCLPERLVTTVGSDAWMDNIKLEPAAKDWGLKQRRIAIRSYSASLAWERWPYRQYAPDVLFALVMVWLQEHDQHDPIVSAMIEPDVFVELIDNENATVVITLPLADNILLKEDAEAGTIPLGGKQYRVIEDARVNVAKAAWIHGAGRITGGPAHAG</sequence>
<protein>
    <submittedName>
        <fullName evidence="1">Conserved hypothetical phage-related protein</fullName>
    </submittedName>
</protein>